<name>A0ABD2YBK2_9GENT</name>
<gene>
    <name evidence="1" type="ORF">ACH5RR_037402</name>
</gene>
<dbReference type="Proteomes" id="UP001630127">
    <property type="component" value="Unassembled WGS sequence"/>
</dbReference>
<protein>
    <submittedName>
        <fullName evidence="1">Uncharacterized protein</fullName>
    </submittedName>
</protein>
<reference evidence="1 2" key="1">
    <citation type="submission" date="2024-11" db="EMBL/GenBank/DDBJ databases">
        <title>A near-complete genome assembly of Cinchona calisaya.</title>
        <authorList>
            <person name="Lian D.C."/>
            <person name="Zhao X.W."/>
            <person name="Wei L."/>
        </authorList>
    </citation>
    <scope>NUCLEOTIDE SEQUENCE [LARGE SCALE GENOMIC DNA]</scope>
    <source>
        <tissue evidence="1">Nenye</tissue>
    </source>
</reference>
<evidence type="ECO:0000313" key="2">
    <source>
        <dbReference type="Proteomes" id="UP001630127"/>
    </source>
</evidence>
<dbReference type="AlphaFoldDB" id="A0ABD2YBK2"/>
<proteinExistence type="predicted"/>
<sequence length="130" mass="14142">MLLFSVAYLIKLFVTDKLGLFDPETRLDGELVEVGYSLLQLCCCSMDFGDGDACRAGTRQGIRWGKGPGPSSFSAADQYEARVVCQLCFKPGHNATYCRPSSHQSLSISPIPEVLKSFQAMTLSDPPTNA</sequence>
<organism evidence="1 2">
    <name type="scientific">Cinchona calisaya</name>
    <dbReference type="NCBI Taxonomy" id="153742"/>
    <lineage>
        <taxon>Eukaryota</taxon>
        <taxon>Viridiplantae</taxon>
        <taxon>Streptophyta</taxon>
        <taxon>Embryophyta</taxon>
        <taxon>Tracheophyta</taxon>
        <taxon>Spermatophyta</taxon>
        <taxon>Magnoliopsida</taxon>
        <taxon>eudicotyledons</taxon>
        <taxon>Gunneridae</taxon>
        <taxon>Pentapetalae</taxon>
        <taxon>asterids</taxon>
        <taxon>lamiids</taxon>
        <taxon>Gentianales</taxon>
        <taxon>Rubiaceae</taxon>
        <taxon>Cinchonoideae</taxon>
        <taxon>Cinchoneae</taxon>
        <taxon>Cinchona</taxon>
    </lineage>
</organism>
<accession>A0ABD2YBK2</accession>
<evidence type="ECO:0000313" key="1">
    <source>
        <dbReference type="EMBL" id="KAL3502953.1"/>
    </source>
</evidence>
<dbReference type="EMBL" id="JBJUIK010000015">
    <property type="protein sequence ID" value="KAL3502953.1"/>
    <property type="molecule type" value="Genomic_DNA"/>
</dbReference>
<keyword evidence="2" id="KW-1185">Reference proteome</keyword>
<comment type="caution">
    <text evidence="1">The sequence shown here is derived from an EMBL/GenBank/DDBJ whole genome shotgun (WGS) entry which is preliminary data.</text>
</comment>